<dbReference type="Proteomes" id="UP000006051">
    <property type="component" value="Chromosome"/>
</dbReference>
<evidence type="ECO:0000313" key="2">
    <source>
        <dbReference type="Proteomes" id="UP000006051"/>
    </source>
</evidence>
<keyword evidence="2" id="KW-1185">Reference proteome</keyword>
<accession>I4A0A1</accession>
<evidence type="ECO:0000313" key="1">
    <source>
        <dbReference type="EMBL" id="AFL97385.1"/>
    </source>
</evidence>
<dbReference type="AlphaFoldDB" id="I4A0A1"/>
<name>I4A0A1_ORNRL</name>
<dbReference type="eggNOG" id="ENOG502ZWC8">
    <property type="taxonomic scope" value="Bacteria"/>
</dbReference>
<proteinExistence type="predicted"/>
<dbReference type="HOGENOM" id="CLU_1702488_0_0_10"/>
<dbReference type="STRING" id="867902.Ornrh_1200"/>
<dbReference type="GeneID" id="97257869"/>
<protein>
    <submittedName>
        <fullName evidence="1">Uncharacterized protein</fullName>
    </submittedName>
</protein>
<sequence>MKTIEKIQQIVANKGVSAVDLALNVSAMSDGRTTLLEELNEKELTLLLKCYAPKANLNDYVTHLEIEDEKKRLRSIVLKIATKIGVHSSESWAPFNNFMLKSSILHKPLKDYDLRELKELVKQFKSMERKEDTYRKVAGSKPWFRKLGGKPSEN</sequence>
<dbReference type="KEGG" id="orh:Ornrh_1200"/>
<organism evidence="1 2">
    <name type="scientific">Ornithobacterium rhinotracheale (strain ATCC 51463 / DSM 15997 / CCUG 23171 / CIP 104009 / LMG 9086)</name>
    <dbReference type="NCBI Taxonomy" id="867902"/>
    <lineage>
        <taxon>Bacteria</taxon>
        <taxon>Pseudomonadati</taxon>
        <taxon>Bacteroidota</taxon>
        <taxon>Flavobacteriia</taxon>
        <taxon>Flavobacteriales</taxon>
        <taxon>Weeksellaceae</taxon>
        <taxon>Ornithobacterium</taxon>
    </lineage>
</organism>
<gene>
    <name evidence="1" type="ordered locus">Ornrh_1200</name>
</gene>
<reference evidence="1 2" key="1">
    <citation type="submission" date="2012-06" db="EMBL/GenBank/DDBJ databases">
        <title>The complete genome of Ornithobacterium rhinotracheale DSM 15997.</title>
        <authorList>
            <consortium name="US DOE Joint Genome Institute (JGI-PGF)"/>
            <person name="Lucas S."/>
            <person name="Copeland A."/>
            <person name="Lapidus A."/>
            <person name="Goodwin L."/>
            <person name="Pitluck S."/>
            <person name="Peters L."/>
            <person name="Mikhailova N."/>
            <person name="Teshima H."/>
            <person name="Kyrpides N."/>
            <person name="Mavromatis K."/>
            <person name="Pagani I."/>
            <person name="Ivanova N."/>
            <person name="Ovchinnikova G."/>
            <person name="Zeytun A."/>
            <person name="Detter J.C."/>
            <person name="Han C."/>
            <person name="Land M."/>
            <person name="Hauser L."/>
            <person name="Markowitz V."/>
            <person name="Cheng J.-F."/>
            <person name="Hugenholtz P."/>
            <person name="Woyke T."/>
            <person name="Wu D."/>
            <person name="Lang E."/>
            <person name="Kopitz M."/>
            <person name="Brambilla E."/>
            <person name="Klenk H.-P."/>
            <person name="Eisen J.A."/>
        </authorList>
    </citation>
    <scope>NUCLEOTIDE SEQUENCE [LARGE SCALE GENOMIC DNA]</scope>
    <source>
        <strain evidence="2">ATCC 51463 / DSM 15997 / CCUG 23171 / LMG 9086</strain>
    </source>
</reference>
<dbReference type="EMBL" id="CP003283">
    <property type="protein sequence ID" value="AFL97385.1"/>
    <property type="molecule type" value="Genomic_DNA"/>
</dbReference>
<dbReference type="RefSeq" id="WP_014790950.1">
    <property type="nucleotide sequence ID" value="NC_018016.1"/>
</dbReference>